<keyword evidence="2" id="KW-1185">Reference proteome</keyword>
<dbReference type="Proteomes" id="UP000193411">
    <property type="component" value="Unassembled WGS sequence"/>
</dbReference>
<accession>A0A1Y2HAV3</accession>
<sequence length="277" mass="30105">TSGAPTPSIFTRLRSVLTARLKANVSNLGSSRANSNSIASERTDSGTVATLAAAVPHLVYDTLGYLVRHGDHMALYPSSRSPPTYAEDALAWASLYDMKTGMRRSSKSYPTPPIAEDESMAAHVSRHTRECAYGAVDILRVFLANGSGPLLTEQAIHVAITAMNREHPGSKTKQVERRCKAVVAALKANMDNAANWSIFVSLVEAFRSLVRSAGANDGDVNRAAALKVLLDVWPLYFMSPVAFEWLCGRPDPTEHRQVNNLWTLLFSAPGTLYSQES</sequence>
<comment type="caution">
    <text evidence="1">The sequence shown here is derived from an EMBL/GenBank/DDBJ whole genome shotgun (WGS) entry which is preliminary data.</text>
</comment>
<organism evidence="1 2">
    <name type="scientific">Catenaria anguillulae PL171</name>
    <dbReference type="NCBI Taxonomy" id="765915"/>
    <lineage>
        <taxon>Eukaryota</taxon>
        <taxon>Fungi</taxon>
        <taxon>Fungi incertae sedis</taxon>
        <taxon>Blastocladiomycota</taxon>
        <taxon>Blastocladiomycetes</taxon>
        <taxon>Blastocladiales</taxon>
        <taxon>Catenariaceae</taxon>
        <taxon>Catenaria</taxon>
    </lineage>
</organism>
<dbReference type="AlphaFoldDB" id="A0A1Y2HAV3"/>
<dbReference type="EMBL" id="MCFL01000056">
    <property type="protein sequence ID" value="ORZ31717.1"/>
    <property type="molecule type" value="Genomic_DNA"/>
</dbReference>
<name>A0A1Y2HAV3_9FUNG</name>
<reference evidence="1 2" key="1">
    <citation type="submission" date="2016-07" db="EMBL/GenBank/DDBJ databases">
        <title>Pervasive Adenine N6-methylation of Active Genes in Fungi.</title>
        <authorList>
            <consortium name="DOE Joint Genome Institute"/>
            <person name="Mondo S.J."/>
            <person name="Dannebaum R.O."/>
            <person name="Kuo R.C."/>
            <person name="Labutti K."/>
            <person name="Haridas S."/>
            <person name="Kuo A."/>
            <person name="Salamov A."/>
            <person name="Ahrendt S.R."/>
            <person name="Lipzen A."/>
            <person name="Sullivan W."/>
            <person name="Andreopoulos W.B."/>
            <person name="Clum A."/>
            <person name="Lindquist E."/>
            <person name="Daum C."/>
            <person name="Ramamoorthy G.K."/>
            <person name="Gryganskyi A."/>
            <person name="Culley D."/>
            <person name="Magnuson J.K."/>
            <person name="James T.Y."/>
            <person name="O'Malley M.A."/>
            <person name="Stajich J.E."/>
            <person name="Spatafora J.W."/>
            <person name="Visel A."/>
            <person name="Grigoriev I.V."/>
        </authorList>
    </citation>
    <scope>NUCLEOTIDE SEQUENCE [LARGE SCALE GENOMIC DNA]</scope>
    <source>
        <strain evidence="1 2">PL171</strain>
    </source>
</reference>
<evidence type="ECO:0000313" key="2">
    <source>
        <dbReference type="Proteomes" id="UP000193411"/>
    </source>
</evidence>
<proteinExistence type="predicted"/>
<evidence type="ECO:0000313" key="1">
    <source>
        <dbReference type="EMBL" id="ORZ31717.1"/>
    </source>
</evidence>
<protein>
    <submittedName>
        <fullName evidence="1">Uncharacterized protein</fullName>
    </submittedName>
</protein>
<gene>
    <name evidence="1" type="ORF">BCR44DRAFT_34858</name>
</gene>
<feature type="non-terminal residue" evidence="1">
    <location>
        <position position="1"/>
    </location>
</feature>